<comment type="cofactor">
    <cofactor evidence="6">
        <name>Mg(2+)</name>
        <dbReference type="ChEBI" id="CHEBI:18420"/>
    </cofactor>
    <text evidence="6">Divalent metal ions. Mg(2+) is the most effective.</text>
</comment>
<keyword evidence="8" id="KW-1185">Reference proteome</keyword>
<dbReference type="InterPro" id="IPR036412">
    <property type="entry name" value="HAD-like_sf"/>
</dbReference>
<dbReference type="GO" id="GO:0008967">
    <property type="term" value="F:phosphoglycolate phosphatase activity"/>
    <property type="evidence" value="ECO:0007669"/>
    <property type="project" value="EnsemblFungi"/>
</dbReference>
<dbReference type="Pfam" id="PF13344">
    <property type="entry name" value="Hydrolase_6"/>
    <property type="match status" value="1"/>
</dbReference>
<dbReference type="InterPro" id="IPR023214">
    <property type="entry name" value="HAD_sf"/>
</dbReference>
<accession>A0A1A0H5R6</accession>
<keyword evidence="6" id="KW-0460">Magnesium</keyword>
<dbReference type="PANTHER" id="PTHR19288">
    <property type="entry name" value="4-NITROPHENYLPHOSPHATASE-RELATED"/>
    <property type="match status" value="1"/>
</dbReference>
<dbReference type="SUPFAM" id="SSF56784">
    <property type="entry name" value="HAD-like"/>
    <property type="match status" value="1"/>
</dbReference>
<dbReference type="GO" id="GO:0004721">
    <property type="term" value="F:phosphoprotein phosphatase activity"/>
    <property type="evidence" value="ECO:0007669"/>
    <property type="project" value="EnsemblFungi"/>
</dbReference>
<dbReference type="PIRSF" id="PIRSF000915">
    <property type="entry name" value="PGP-type_phosphatase"/>
    <property type="match status" value="1"/>
</dbReference>
<dbReference type="RefSeq" id="XP_018709908.1">
    <property type="nucleotide sequence ID" value="XM_018856326.1"/>
</dbReference>
<dbReference type="GO" id="GO:0004035">
    <property type="term" value="F:alkaline phosphatase activity"/>
    <property type="evidence" value="ECO:0007669"/>
    <property type="project" value="EnsemblFungi"/>
</dbReference>
<dbReference type="InterPro" id="IPR006357">
    <property type="entry name" value="HAD-SF_hydro_IIA"/>
</dbReference>
<comment type="caution">
    <text evidence="7">The sequence shown here is derived from an EMBL/GenBank/DDBJ whole genome shotgun (WGS) entry which is preliminary data.</text>
</comment>
<evidence type="ECO:0000256" key="4">
    <source>
        <dbReference type="ARBA" id="ARBA00069197"/>
    </source>
</evidence>
<reference evidence="7 8" key="1">
    <citation type="submission" date="2016-05" db="EMBL/GenBank/DDBJ databases">
        <title>Comparative genomics of biotechnologically important yeasts.</title>
        <authorList>
            <consortium name="DOE Joint Genome Institute"/>
            <person name="Riley R."/>
            <person name="Haridas S."/>
            <person name="Wolfe K.H."/>
            <person name="Lopes M.R."/>
            <person name="Hittinger C.T."/>
            <person name="Goker M."/>
            <person name="Salamov A."/>
            <person name="Wisecaver J."/>
            <person name="Long T.M."/>
            <person name="Aerts A.L."/>
            <person name="Barry K."/>
            <person name="Choi C."/>
            <person name="Clum A."/>
            <person name="Coughlan A.Y."/>
            <person name="Deshpande S."/>
            <person name="Douglass A.P."/>
            <person name="Hanson S.J."/>
            <person name="Klenk H.-P."/>
            <person name="LaButti K."/>
            <person name="Lapidus A."/>
            <person name="Lindquist E."/>
            <person name="Lipzen A."/>
            <person name="Meier-kolthoff J.P."/>
            <person name="Ohm R.A."/>
            <person name="Otillar R.P."/>
            <person name="Pangilinan J."/>
            <person name="Peng Y."/>
            <person name="Rokas A."/>
            <person name="Rosa C.A."/>
            <person name="Scheuner C."/>
            <person name="Sibirny A.A."/>
            <person name="Slot J.C."/>
            <person name="Stielow J.B."/>
            <person name="Sun H."/>
            <person name="Kurtzman C.P."/>
            <person name="Blackwell M."/>
            <person name="Grigoriev I.V."/>
            <person name="Jeffries T.W."/>
        </authorList>
    </citation>
    <scope>NUCLEOTIDE SEQUENCE [LARGE SCALE GENOMIC DNA]</scope>
    <source>
        <strain evidence="7 8">NRRL YB-4993</strain>
    </source>
</reference>
<comment type="catalytic activity">
    <reaction evidence="2">
        <text>4-nitrophenyl phosphate + H2O = 4-nitrophenol + phosphate + H(+)</text>
        <dbReference type="Rhea" id="RHEA:21664"/>
        <dbReference type="ChEBI" id="CHEBI:15377"/>
        <dbReference type="ChEBI" id="CHEBI:15378"/>
        <dbReference type="ChEBI" id="CHEBI:43474"/>
        <dbReference type="ChEBI" id="CHEBI:57917"/>
        <dbReference type="ChEBI" id="CHEBI:61146"/>
        <dbReference type="EC" id="3.1.3.41"/>
    </reaction>
</comment>
<keyword evidence="1" id="KW-0378">Hydrolase</keyword>
<proteinExistence type="predicted"/>
<dbReference type="FunFam" id="3.40.50.1000:FF:000039">
    <property type="entry name" value="Phosphoglycolate phosphatase"/>
    <property type="match status" value="1"/>
</dbReference>
<dbReference type="GO" id="GO:0046872">
    <property type="term" value="F:metal ion binding"/>
    <property type="evidence" value="ECO:0007669"/>
    <property type="project" value="UniProtKB-KW"/>
</dbReference>
<dbReference type="GO" id="GO:0005737">
    <property type="term" value="C:cytoplasm"/>
    <property type="evidence" value="ECO:0007669"/>
    <property type="project" value="TreeGrafter"/>
</dbReference>
<dbReference type="OrthoDB" id="413953at2759"/>
<dbReference type="Proteomes" id="UP000092555">
    <property type="component" value="Unassembled WGS sequence"/>
</dbReference>
<organism evidence="7 8">
    <name type="scientific">Metschnikowia bicuspidata var. bicuspidata NRRL YB-4993</name>
    <dbReference type="NCBI Taxonomy" id="869754"/>
    <lineage>
        <taxon>Eukaryota</taxon>
        <taxon>Fungi</taxon>
        <taxon>Dikarya</taxon>
        <taxon>Ascomycota</taxon>
        <taxon>Saccharomycotina</taxon>
        <taxon>Pichiomycetes</taxon>
        <taxon>Metschnikowiaceae</taxon>
        <taxon>Metschnikowia</taxon>
    </lineage>
</organism>
<evidence type="ECO:0000256" key="3">
    <source>
        <dbReference type="ARBA" id="ARBA00066659"/>
    </source>
</evidence>
<dbReference type="AlphaFoldDB" id="A0A1A0H5R6"/>
<dbReference type="GO" id="GO:0005975">
    <property type="term" value="P:carbohydrate metabolic process"/>
    <property type="evidence" value="ECO:0007669"/>
    <property type="project" value="EnsemblFungi"/>
</dbReference>
<dbReference type="Pfam" id="PF13242">
    <property type="entry name" value="Hydrolase_like"/>
    <property type="match status" value="1"/>
</dbReference>
<protein>
    <recommendedName>
        <fullName evidence="4">4-nitrophenylphosphatase</fullName>
        <ecNumber evidence="3">3.1.3.41</ecNumber>
    </recommendedName>
</protein>
<evidence type="ECO:0000256" key="2">
    <source>
        <dbReference type="ARBA" id="ARBA00050247"/>
    </source>
</evidence>
<dbReference type="STRING" id="869754.A0A1A0H5R6"/>
<sequence>MAFVTNNSSKSRNTYVRKFSDLGFEHIEKSAIYPTCYSAALVIKEQLKIPPQSKVWVFGDEGIEQELKECGYIPCGGSDPSLDSEWDPDSPILKIDQEVKAVVVGSTKKLNYMRLATTVQYLLVDEKSIPFIGANIDTTYPGPKGMILPAGGPMVNLMSYTCGRDFINVGKPSGLLLNTILQDQKFDRERTLMVGDTMYTDIKFGNDGKLGGKNGGTLLVLSGGSKLGDLKNIEDKSTEPQYYIESLGHLFDLLK</sequence>
<evidence type="ECO:0000313" key="7">
    <source>
        <dbReference type="EMBL" id="OBA19376.1"/>
    </source>
</evidence>
<dbReference type="Gene3D" id="3.40.50.1000">
    <property type="entry name" value="HAD superfamily/HAD-like"/>
    <property type="match status" value="2"/>
</dbReference>
<dbReference type="PANTHER" id="PTHR19288:SF46">
    <property type="entry name" value="HALOACID DEHALOGENASE-LIKE HYDROLASE DOMAIN-CONTAINING PROTEIN 2"/>
    <property type="match status" value="1"/>
</dbReference>
<evidence type="ECO:0000256" key="1">
    <source>
        <dbReference type="ARBA" id="ARBA00022801"/>
    </source>
</evidence>
<evidence type="ECO:0000256" key="6">
    <source>
        <dbReference type="PIRSR" id="PIRSR000915-3"/>
    </source>
</evidence>
<dbReference type="GeneID" id="30029302"/>
<evidence type="ECO:0000256" key="5">
    <source>
        <dbReference type="PIRSR" id="PIRSR000915-2"/>
    </source>
</evidence>
<gene>
    <name evidence="7" type="ORF">METBIDRAFT_33546</name>
</gene>
<dbReference type="EC" id="3.1.3.41" evidence="3"/>
<keyword evidence="6" id="KW-0479">Metal-binding</keyword>
<feature type="binding site" evidence="6">
    <location>
        <position position="196"/>
    </location>
    <ligand>
        <name>Mg(2+)</name>
        <dbReference type="ChEBI" id="CHEBI:18420"/>
    </ligand>
</feature>
<feature type="binding site" evidence="5">
    <location>
        <position position="171"/>
    </location>
    <ligand>
        <name>substrate</name>
    </ligand>
</feature>
<name>A0A1A0H5R6_9ASCO</name>
<evidence type="ECO:0000313" key="8">
    <source>
        <dbReference type="Proteomes" id="UP000092555"/>
    </source>
</evidence>
<dbReference type="EMBL" id="LXTC01000007">
    <property type="protein sequence ID" value="OBA19376.1"/>
    <property type="molecule type" value="Genomic_DNA"/>
</dbReference>